<keyword evidence="4" id="KW-0235">DNA replication</keyword>
<dbReference type="InterPro" id="IPR005790">
    <property type="entry name" value="DNA_polIII_delta"/>
</dbReference>
<dbReference type="PANTHER" id="PTHR34388">
    <property type="entry name" value="DNA POLYMERASE III SUBUNIT DELTA"/>
    <property type="match status" value="1"/>
</dbReference>
<dbReference type="RefSeq" id="WP_152217592.1">
    <property type="nucleotide sequence ID" value="NZ_JBAQYD010000235.1"/>
</dbReference>
<dbReference type="Gene3D" id="1.20.272.10">
    <property type="match status" value="1"/>
</dbReference>
<dbReference type="GO" id="GO:0003887">
    <property type="term" value="F:DNA-directed DNA polymerase activity"/>
    <property type="evidence" value="ECO:0007669"/>
    <property type="project" value="UniProtKB-KW"/>
</dbReference>
<keyword evidence="9" id="KW-1185">Reference proteome</keyword>
<evidence type="ECO:0000313" key="8">
    <source>
        <dbReference type="EMBL" id="KAB7738507.1"/>
    </source>
</evidence>
<dbReference type="InterPro" id="IPR008921">
    <property type="entry name" value="DNA_pol3_clamp-load_cplx_C"/>
</dbReference>
<dbReference type="Proteomes" id="UP000468901">
    <property type="component" value="Unassembled WGS sequence"/>
</dbReference>
<dbReference type="InterPro" id="IPR027417">
    <property type="entry name" value="P-loop_NTPase"/>
</dbReference>
<name>A0A6N6VGM7_9HYPH</name>
<evidence type="ECO:0000256" key="3">
    <source>
        <dbReference type="ARBA" id="ARBA00022695"/>
    </source>
</evidence>
<comment type="caution">
    <text evidence="8">The sequence shown here is derived from an EMBL/GenBank/DDBJ whole genome shotgun (WGS) entry which is preliminary data.</text>
</comment>
<evidence type="ECO:0000256" key="5">
    <source>
        <dbReference type="ARBA" id="ARBA00022932"/>
    </source>
</evidence>
<dbReference type="AlphaFoldDB" id="A0A6N6VGM7"/>
<organism evidence="8 9">
    <name type="scientific">Parvibaculum sedimenti</name>
    <dbReference type="NCBI Taxonomy" id="2608632"/>
    <lineage>
        <taxon>Bacteria</taxon>
        <taxon>Pseudomonadati</taxon>
        <taxon>Pseudomonadota</taxon>
        <taxon>Alphaproteobacteria</taxon>
        <taxon>Hyphomicrobiales</taxon>
        <taxon>Parvibaculaceae</taxon>
        <taxon>Parvibaculum</taxon>
    </lineage>
</organism>
<evidence type="ECO:0000313" key="9">
    <source>
        <dbReference type="Proteomes" id="UP000468901"/>
    </source>
</evidence>
<dbReference type="NCBIfam" id="TIGR01128">
    <property type="entry name" value="holA"/>
    <property type="match status" value="1"/>
</dbReference>
<dbReference type="EMBL" id="WESC01000021">
    <property type="protein sequence ID" value="KAB7738507.1"/>
    <property type="molecule type" value="Genomic_DNA"/>
</dbReference>
<comment type="catalytic activity">
    <reaction evidence="7">
        <text>DNA(n) + a 2'-deoxyribonucleoside 5'-triphosphate = DNA(n+1) + diphosphate</text>
        <dbReference type="Rhea" id="RHEA:22508"/>
        <dbReference type="Rhea" id="RHEA-COMP:17339"/>
        <dbReference type="Rhea" id="RHEA-COMP:17340"/>
        <dbReference type="ChEBI" id="CHEBI:33019"/>
        <dbReference type="ChEBI" id="CHEBI:61560"/>
        <dbReference type="ChEBI" id="CHEBI:173112"/>
        <dbReference type="EC" id="2.7.7.7"/>
    </reaction>
</comment>
<dbReference type="GO" id="GO:0003677">
    <property type="term" value="F:DNA binding"/>
    <property type="evidence" value="ECO:0007669"/>
    <property type="project" value="InterPro"/>
</dbReference>
<dbReference type="EC" id="2.7.7.7" evidence="1"/>
<gene>
    <name evidence="8" type="ORF">F2P47_17045</name>
</gene>
<accession>A0A6N6VGM7</accession>
<dbReference type="PANTHER" id="PTHR34388:SF1">
    <property type="entry name" value="DNA POLYMERASE III SUBUNIT DELTA"/>
    <property type="match status" value="1"/>
</dbReference>
<evidence type="ECO:0000256" key="1">
    <source>
        <dbReference type="ARBA" id="ARBA00012417"/>
    </source>
</evidence>
<dbReference type="GO" id="GO:0009360">
    <property type="term" value="C:DNA polymerase III complex"/>
    <property type="evidence" value="ECO:0007669"/>
    <property type="project" value="TreeGrafter"/>
</dbReference>
<comment type="similarity">
    <text evidence="6">Belongs to the DNA polymerase HolA subunit family.</text>
</comment>
<dbReference type="GO" id="GO:0006261">
    <property type="term" value="P:DNA-templated DNA replication"/>
    <property type="evidence" value="ECO:0007669"/>
    <property type="project" value="TreeGrafter"/>
</dbReference>
<evidence type="ECO:0000256" key="2">
    <source>
        <dbReference type="ARBA" id="ARBA00022679"/>
    </source>
</evidence>
<keyword evidence="2" id="KW-0808">Transferase</keyword>
<evidence type="ECO:0000256" key="6">
    <source>
        <dbReference type="ARBA" id="ARBA00034754"/>
    </source>
</evidence>
<reference evidence="8 9" key="1">
    <citation type="submission" date="2019-09" db="EMBL/GenBank/DDBJ databases">
        <title>Parvibaculum sedimenti sp. nov., isolated from sediment.</title>
        <authorList>
            <person name="Wang Y."/>
        </authorList>
    </citation>
    <scope>NUCLEOTIDE SEQUENCE [LARGE SCALE GENOMIC DNA]</scope>
    <source>
        <strain evidence="8 9">HXT-9</strain>
    </source>
</reference>
<dbReference type="SUPFAM" id="SSF48019">
    <property type="entry name" value="post-AAA+ oligomerization domain-like"/>
    <property type="match status" value="1"/>
</dbReference>
<proteinExistence type="inferred from homology"/>
<keyword evidence="3" id="KW-0548">Nucleotidyltransferase</keyword>
<dbReference type="Gene3D" id="3.40.50.300">
    <property type="entry name" value="P-loop containing nucleotide triphosphate hydrolases"/>
    <property type="match status" value="1"/>
</dbReference>
<sequence length="347" mass="37035">MKIKASDADRFARKPDAKVRAVLVYGPDSGLIRERMNSLAKSVVDDLADPFRVSDISDGDLRQDPARLADEAAAIAMLGGRRIVRVRGAGDSISKIFDGFLADPAGDALIIVEGGDLGPRSSLRKLFEEAANAAALPCYADDAGALENVIRQRLGNDGLLPEPAALDYLMANLGSDRGVTSNELEKLSLYMGPAKGSEKRTVTLADARACIGDNSGSSLDEVVDAAAGGDLSALDLALTRARSADTHPIALINALTRHLQQLHLVLAEIESGTPAETAVRSIRPPVHFSRSALLRRQVSLWNRKRLDKALSLLLEAEIQCKTTGLPEDSICGQTLMRIAQAAGARRR</sequence>
<dbReference type="SUPFAM" id="SSF52540">
    <property type="entry name" value="P-loop containing nucleoside triphosphate hydrolases"/>
    <property type="match status" value="1"/>
</dbReference>
<keyword evidence="5" id="KW-0239">DNA-directed DNA polymerase</keyword>
<evidence type="ECO:0000256" key="7">
    <source>
        <dbReference type="ARBA" id="ARBA00049244"/>
    </source>
</evidence>
<protein>
    <recommendedName>
        <fullName evidence="1">DNA-directed DNA polymerase</fullName>
        <ecNumber evidence="1">2.7.7.7</ecNumber>
    </recommendedName>
</protein>
<dbReference type="Gene3D" id="1.10.8.60">
    <property type="match status" value="1"/>
</dbReference>
<evidence type="ECO:0000256" key="4">
    <source>
        <dbReference type="ARBA" id="ARBA00022705"/>
    </source>
</evidence>